<dbReference type="RefSeq" id="YP_009217183.1">
    <property type="nucleotide sequence ID" value="NC_028999.1"/>
</dbReference>
<reference evidence="1 2" key="1">
    <citation type="journal article" date="2011" name="Microbiology">
        <title>The Pseudomonas aeruginosa generalized transducing phage phiPA3 is a new member of the phiKZ-like group of 'jumbo' phages, and infects model laboratory strains and clinical isolates from cystic fibrosis patients.</title>
        <authorList>
            <person name="Monson R."/>
            <person name="Foulds I."/>
            <person name="Foweraker J."/>
            <person name="Welch M."/>
            <person name="Salmond G.P."/>
        </authorList>
    </citation>
    <scope>NUCLEOTIDE SEQUENCE [LARGE SCALE GENOMIC DNA]</scope>
</reference>
<proteinExistence type="predicted"/>
<dbReference type="EMBL" id="HQ630627">
    <property type="protein sequence ID" value="AEH03527.1"/>
    <property type="molecule type" value="Genomic_DNA"/>
</dbReference>
<protein>
    <submittedName>
        <fullName evidence="1">Uncharacterized protein 103</fullName>
    </submittedName>
</protein>
<dbReference type="OrthoDB" id="7008at10239"/>
<organismHost>
    <name type="scientific">Pseudomonas aeruginosa</name>
    <dbReference type="NCBI Taxonomy" id="287"/>
</organismHost>
<dbReference type="Proteomes" id="UP000008388">
    <property type="component" value="Segment"/>
</dbReference>
<dbReference type="GeneID" id="26643632"/>
<keyword evidence="2" id="KW-1185">Reference proteome</keyword>
<name>F8SJY0_BPPA3</name>
<sequence>MPDLMILELEVYLMPSATVPLPDVYETITRKVAVDVVRQVAQYMTLPEQTEVYLPGRSDTVPMNDGMFGNCCDTANAVHFDPEERVTITYDEVAEENFTLSTAVMNNENFPVFYDETRDVIMRPIRRFVDFRIDFEYQAPNVVLAQRWLDDQRIRLSSGVGDLTMSLTYHYNVPPALLGLMKGLYDTMQNSCWPTEWTFREWMEKYWAQPQTEMTTLIGTHPTLTIYERQVDVVGHFDFINSPETPQQSSDKAGGYTVNFSYICRYERPTHIRVTYPMIMHQCPIPKVFRPKPIYENYQQADRKVTNLRGSLEKALILMRSRGVDYIQHPDTDDWHTDDKPIQRFTFFNGLLCLDKDDPTQLLDLSKLGRFTFTGWWLEFFKQEGAHAIADGSFFEFRLYQNNQRIRVPLTIDPGTLIVRSTMPLDPHRYYHIQISLVKNLYAINDRYWRCISRYPTCCWQLFHLFNLGIGKRPIEQMELLGLSGPRPPEGDCGEEGKTEYVKDIPHFPRGIVKWGDIAEARDEQDKNIIGGPGESGYVNQNTFGPTNVLFANIISERKS</sequence>
<evidence type="ECO:0000313" key="1">
    <source>
        <dbReference type="EMBL" id="AEH03527.1"/>
    </source>
</evidence>
<gene>
    <name evidence="1" type="primary">103</name>
</gene>
<organism evidence="1 2">
    <name type="scientific">Pseudomonas phage PhiPA3</name>
    <name type="common">Pseudomonas aeruginosa phage PhiPA3</name>
    <dbReference type="NCBI Taxonomy" id="998086"/>
    <lineage>
        <taxon>Viruses</taxon>
        <taxon>Duplodnaviria</taxon>
        <taxon>Heunggongvirae</taxon>
        <taxon>Uroviricota</taxon>
        <taxon>Caudoviricetes</taxon>
        <taxon>Chimalliviridae</taxon>
        <taxon>Miltoncavirus</taxon>
        <taxon>Miltoncavirus PhiPA3</taxon>
    </lineage>
</organism>
<evidence type="ECO:0000313" key="2">
    <source>
        <dbReference type="Proteomes" id="UP000008388"/>
    </source>
</evidence>
<accession>F8SJY0</accession>
<dbReference type="KEGG" id="vg:26643632"/>